<dbReference type="PANTHER" id="PTHR30482:SF17">
    <property type="entry name" value="ABC TRANSPORTER ATP-BINDING PROTEIN"/>
    <property type="match status" value="1"/>
</dbReference>
<evidence type="ECO:0000256" key="1">
    <source>
        <dbReference type="ARBA" id="ARBA00004651"/>
    </source>
</evidence>
<dbReference type="InterPro" id="IPR001851">
    <property type="entry name" value="ABC_transp_permease"/>
</dbReference>
<dbReference type="InterPro" id="IPR043428">
    <property type="entry name" value="LivM-like"/>
</dbReference>
<keyword evidence="4 7" id="KW-1133">Transmembrane helix</keyword>
<dbReference type="EMBL" id="JBEDNQ010000005">
    <property type="protein sequence ID" value="MEQ3551396.1"/>
    <property type="molecule type" value="Genomic_DNA"/>
</dbReference>
<keyword evidence="9" id="KW-1185">Reference proteome</keyword>
<evidence type="ECO:0000313" key="8">
    <source>
        <dbReference type="EMBL" id="MEQ3551396.1"/>
    </source>
</evidence>
<dbReference type="PANTHER" id="PTHR30482">
    <property type="entry name" value="HIGH-AFFINITY BRANCHED-CHAIN AMINO ACID TRANSPORT SYSTEM PERMEASE"/>
    <property type="match status" value="1"/>
</dbReference>
<keyword evidence="5 7" id="KW-0472">Membrane</keyword>
<evidence type="ECO:0000313" key="9">
    <source>
        <dbReference type="Proteomes" id="UP001494902"/>
    </source>
</evidence>
<feature type="transmembrane region" description="Helical" evidence="7">
    <location>
        <begin position="261"/>
        <end position="291"/>
    </location>
</feature>
<keyword evidence="2" id="KW-1003">Cell membrane</keyword>
<evidence type="ECO:0000256" key="6">
    <source>
        <dbReference type="SAM" id="MobiDB-lite"/>
    </source>
</evidence>
<dbReference type="RefSeq" id="WP_349298476.1">
    <property type="nucleotide sequence ID" value="NZ_JBEDNQ010000005.1"/>
</dbReference>
<feature type="transmembrane region" description="Helical" evidence="7">
    <location>
        <begin position="31"/>
        <end position="51"/>
    </location>
</feature>
<feature type="transmembrane region" description="Helical" evidence="7">
    <location>
        <begin position="227"/>
        <end position="249"/>
    </location>
</feature>
<feature type="transmembrane region" description="Helical" evidence="7">
    <location>
        <begin position="58"/>
        <end position="77"/>
    </location>
</feature>
<dbReference type="CDD" id="cd06581">
    <property type="entry name" value="TM_PBP1_LivM_like"/>
    <property type="match status" value="1"/>
</dbReference>
<comment type="caution">
    <text evidence="8">The sequence shown here is derived from an EMBL/GenBank/DDBJ whole genome shotgun (WGS) entry which is preliminary data.</text>
</comment>
<feature type="region of interest" description="Disordered" evidence="6">
    <location>
        <begin position="1"/>
        <end position="25"/>
    </location>
</feature>
<feature type="compositionally biased region" description="Low complexity" evidence="6">
    <location>
        <begin position="7"/>
        <end position="18"/>
    </location>
</feature>
<keyword evidence="3 7" id="KW-0812">Transmembrane</keyword>
<accession>A0ABV1KA92</accession>
<evidence type="ECO:0000256" key="3">
    <source>
        <dbReference type="ARBA" id="ARBA00022692"/>
    </source>
</evidence>
<evidence type="ECO:0000256" key="7">
    <source>
        <dbReference type="SAM" id="Phobius"/>
    </source>
</evidence>
<name>A0ABV1KA92_9PSEU</name>
<dbReference type="Proteomes" id="UP001494902">
    <property type="component" value="Unassembled WGS sequence"/>
</dbReference>
<feature type="transmembrane region" description="Helical" evidence="7">
    <location>
        <begin position="306"/>
        <end position="329"/>
    </location>
</feature>
<evidence type="ECO:0000256" key="4">
    <source>
        <dbReference type="ARBA" id="ARBA00022989"/>
    </source>
</evidence>
<proteinExistence type="predicted"/>
<comment type="subcellular location">
    <subcellularLocation>
        <location evidence="1">Cell membrane</location>
        <topology evidence="1">Multi-pass membrane protein</topology>
    </subcellularLocation>
</comment>
<evidence type="ECO:0000256" key="2">
    <source>
        <dbReference type="ARBA" id="ARBA00022475"/>
    </source>
</evidence>
<sequence>MTEVSRRVPAAPPAGADGSPPPRRLPRPGPAIAVVVVLVLAAAPLFLAPYATTTLTRMLVFGLLAVSLDLLVGITGLPSLGHAAYFGAGAYAAGWVSLHVTAAIPVPLLVGAAVGGIAAALTGWVAVRSAGVYFLMLTLAIGEVLAQLAHSWQSVTGGADGLAGIPAPALGGEPLANTGFLYWYVLAVGLVMFAAVWLLARSPFGTALRGIRDNEPRMRAVGYPTTLYKYAAFVAAGTVAGAAGSLLAAQQRLVTPADVGFTTAALVLLAVVIGGAGSLWGPVLGAAIVVLVRDALGPGLGGHGELLLGIVFVLVVYLLPRGAAGIGSLRVRRRRS</sequence>
<feature type="transmembrane region" description="Helical" evidence="7">
    <location>
        <begin position="132"/>
        <end position="149"/>
    </location>
</feature>
<protein>
    <submittedName>
        <fullName evidence="8">Branched-chain amino acid ABC transporter permease</fullName>
    </submittedName>
</protein>
<evidence type="ECO:0000256" key="5">
    <source>
        <dbReference type="ARBA" id="ARBA00023136"/>
    </source>
</evidence>
<feature type="transmembrane region" description="Helical" evidence="7">
    <location>
        <begin position="180"/>
        <end position="200"/>
    </location>
</feature>
<gene>
    <name evidence="8" type="ORF">WIS52_13040</name>
</gene>
<dbReference type="Pfam" id="PF02653">
    <property type="entry name" value="BPD_transp_2"/>
    <property type="match status" value="1"/>
</dbReference>
<organism evidence="8 9">
    <name type="scientific">Pseudonocardia nematodicida</name>
    <dbReference type="NCBI Taxonomy" id="1206997"/>
    <lineage>
        <taxon>Bacteria</taxon>
        <taxon>Bacillati</taxon>
        <taxon>Actinomycetota</taxon>
        <taxon>Actinomycetes</taxon>
        <taxon>Pseudonocardiales</taxon>
        <taxon>Pseudonocardiaceae</taxon>
        <taxon>Pseudonocardia</taxon>
    </lineage>
</organism>
<reference evidence="8 9" key="1">
    <citation type="submission" date="2024-03" db="EMBL/GenBank/DDBJ databases">
        <title>Draft genome sequence of Pseudonocardia nematodicida JCM 31783.</title>
        <authorList>
            <person name="Butdee W."/>
            <person name="Duangmal K."/>
        </authorList>
    </citation>
    <scope>NUCLEOTIDE SEQUENCE [LARGE SCALE GENOMIC DNA]</scope>
    <source>
        <strain evidence="8 9">JCM 31783</strain>
    </source>
</reference>